<organism evidence="10 11">
    <name type="scientific">Oryza meyeriana var. granulata</name>
    <dbReference type="NCBI Taxonomy" id="110450"/>
    <lineage>
        <taxon>Eukaryota</taxon>
        <taxon>Viridiplantae</taxon>
        <taxon>Streptophyta</taxon>
        <taxon>Embryophyta</taxon>
        <taxon>Tracheophyta</taxon>
        <taxon>Spermatophyta</taxon>
        <taxon>Magnoliopsida</taxon>
        <taxon>Liliopsida</taxon>
        <taxon>Poales</taxon>
        <taxon>Poaceae</taxon>
        <taxon>BOP clade</taxon>
        <taxon>Oryzoideae</taxon>
        <taxon>Oryzeae</taxon>
        <taxon>Oryzinae</taxon>
        <taxon>Oryza</taxon>
        <taxon>Oryza meyeriana</taxon>
    </lineage>
</organism>
<name>A0A6G1F244_9ORYZ</name>
<keyword evidence="11" id="KW-1185">Reference proteome</keyword>
<keyword evidence="4" id="KW-0732">Signal</keyword>
<dbReference type="EMBL" id="SPHZ02000002">
    <property type="protein sequence ID" value="KAF0930909.1"/>
    <property type="molecule type" value="Genomic_DNA"/>
</dbReference>
<dbReference type="AlphaFoldDB" id="A0A6G1F244"/>
<evidence type="ECO:0000313" key="11">
    <source>
        <dbReference type="Proteomes" id="UP000479710"/>
    </source>
</evidence>
<feature type="compositionally biased region" description="Pro residues" evidence="8">
    <location>
        <begin position="1"/>
        <end position="29"/>
    </location>
</feature>
<evidence type="ECO:0000256" key="3">
    <source>
        <dbReference type="ARBA" id="ARBA00022622"/>
    </source>
</evidence>
<evidence type="ECO:0000256" key="8">
    <source>
        <dbReference type="SAM" id="MobiDB-lite"/>
    </source>
</evidence>
<comment type="caution">
    <text evidence="10">The sequence shown here is derived from an EMBL/GenBank/DDBJ whole genome shotgun (WGS) entry which is preliminary data.</text>
</comment>
<keyword evidence="3" id="KW-0449">Lipoprotein</keyword>
<keyword evidence="3" id="KW-0336">GPI-anchor</keyword>
<dbReference type="GO" id="GO:0005886">
    <property type="term" value="C:plasma membrane"/>
    <property type="evidence" value="ECO:0007669"/>
    <property type="project" value="UniProtKB-SubCell"/>
</dbReference>
<reference evidence="10 11" key="1">
    <citation type="submission" date="2019-11" db="EMBL/GenBank/DDBJ databases">
        <title>Whole genome sequence of Oryza granulata.</title>
        <authorList>
            <person name="Li W."/>
        </authorList>
    </citation>
    <scope>NUCLEOTIDE SEQUENCE [LARGE SCALE GENOMIC DNA]</scope>
    <source>
        <strain evidence="11">cv. Menghai</strain>
        <tissue evidence="10">Leaf</tissue>
    </source>
</reference>
<evidence type="ECO:0000256" key="1">
    <source>
        <dbReference type="ARBA" id="ARBA00004609"/>
    </source>
</evidence>
<dbReference type="PANTHER" id="PTHR31044">
    <property type="entry name" value="BETA-1,3 GLUCANASE"/>
    <property type="match status" value="1"/>
</dbReference>
<keyword evidence="2" id="KW-1003">Cell membrane</keyword>
<evidence type="ECO:0000256" key="4">
    <source>
        <dbReference type="ARBA" id="ARBA00022729"/>
    </source>
</evidence>
<dbReference type="PANTHER" id="PTHR31044:SF140">
    <property type="entry name" value="EXPRESSED PROTEIN"/>
    <property type="match status" value="1"/>
</dbReference>
<evidence type="ECO:0000256" key="2">
    <source>
        <dbReference type="ARBA" id="ARBA00022475"/>
    </source>
</evidence>
<dbReference type="Gene3D" id="1.20.58.1040">
    <property type="match status" value="1"/>
</dbReference>
<accession>A0A6G1F244</accession>
<dbReference type="Proteomes" id="UP000479710">
    <property type="component" value="Unassembled WGS sequence"/>
</dbReference>
<dbReference type="GO" id="GO:0098552">
    <property type="term" value="C:side of membrane"/>
    <property type="evidence" value="ECO:0007669"/>
    <property type="project" value="UniProtKB-KW"/>
</dbReference>
<dbReference type="GO" id="GO:0009506">
    <property type="term" value="C:plasmodesma"/>
    <property type="evidence" value="ECO:0007669"/>
    <property type="project" value="UniProtKB-ARBA"/>
</dbReference>
<keyword evidence="7" id="KW-0325">Glycoprotein</keyword>
<evidence type="ECO:0000256" key="6">
    <source>
        <dbReference type="ARBA" id="ARBA00023157"/>
    </source>
</evidence>
<keyword evidence="6" id="KW-1015">Disulfide bond</keyword>
<keyword evidence="5" id="KW-0472">Membrane</keyword>
<sequence length="199" mass="20387">MHHLPPPSVVYPPPQPPTASITFPPPPGVPLSFAPNSPPEVVPSVPPGAAPPSTPVVVPVPASPPMAMPATPPEAAGGMAPSVMPAPCLAPPTAAMSPPPWSSEGGNGGGLWCVAKPTVPEERLQEAMDYACSQDGVDCLEISAGGSCFYPDSIAAHASYAFNSYWQKMKHIGGSCSFGGTAVLINSDPSYLQCRFMLS</sequence>
<evidence type="ECO:0000256" key="5">
    <source>
        <dbReference type="ARBA" id="ARBA00023136"/>
    </source>
</evidence>
<evidence type="ECO:0000256" key="7">
    <source>
        <dbReference type="ARBA" id="ARBA00023180"/>
    </source>
</evidence>
<dbReference type="InterPro" id="IPR044788">
    <property type="entry name" value="X8_dom_prot"/>
</dbReference>
<dbReference type="SMART" id="SM00768">
    <property type="entry name" value="X8"/>
    <property type="match status" value="1"/>
</dbReference>
<evidence type="ECO:0000259" key="9">
    <source>
        <dbReference type="SMART" id="SM00768"/>
    </source>
</evidence>
<dbReference type="FunFam" id="1.20.58.1040:FF:000001">
    <property type="entry name" value="Glucan endo-1,3-beta-glucosidase 4"/>
    <property type="match status" value="1"/>
</dbReference>
<feature type="region of interest" description="Disordered" evidence="8">
    <location>
        <begin position="1"/>
        <end position="47"/>
    </location>
</feature>
<dbReference type="Pfam" id="PF07983">
    <property type="entry name" value="X8"/>
    <property type="match status" value="1"/>
</dbReference>
<dbReference type="InterPro" id="IPR012946">
    <property type="entry name" value="X8"/>
</dbReference>
<protein>
    <recommendedName>
        <fullName evidence="9">X8 domain-containing protein</fullName>
    </recommendedName>
</protein>
<comment type="subcellular location">
    <subcellularLocation>
        <location evidence="1">Cell membrane</location>
        <topology evidence="1">Lipid-anchor</topology>
        <topology evidence="1">GPI-anchor</topology>
    </subcellularLocation>
</comment>
<feature type="domain" description="X8" evidence="9">
    <location>
        <begin position="111"/>
        <end position="196"/>
    </location>
</feature>
<feature type="compositionally biased region" description="Pro residues" evidence="8">
    <location>
        <begin position="36"/>
        <end position="47"/>
    </location>
</feature>
<dbReference type="OrthoDB" id="421038at2759"/>
<gene>
    <name evidence="10" type="ORF">E2562_037000</name>
</gene>
<proteinExistence type="predicted"/>
<evidence type="ECO:0000313" key="10">
    <source>
        <dbReference type="EMBL" id="KAF0930909.1"/>
    </source>
</evidence>